<dbReference type="Proteomes" id="UP001064879">
    <property type="component" value="Chromosome"/>
</dbReference>
<dbReference type="InterPro" id="IPR025111">
    <property type="entry name" value="DUF4032"/>
</dbReference>
<dbReference type="Pfam" id="PF13224">
    <property type="entry name" value="DUF4032"/>
    <property type="match status" value="1"/>
</dbReference>
<evidence type="ECO:0000313" key="4">
    <source>
        <dbReference type="Proteomes" id="UP001064879"/>
    </source>
</evidence>
<accession>A0ABY5SLV7</accession>
<feature type="domain" description="DUF4032" evidence="2">
    <location>
        <begin position="273"/>
        <end position="436"/>
    </location>
</feature>
<dbReference type="SUPFAM" id="SSF56112">
    <property type="entry name" value="Protein kinase-like (PK-like)"/>
    <property type="match status" value="1"/>
</dbReference>
<dbReference type="InterPro" id="IPR011009">
    <property type="entry name" value="Kinase-like_dom_sf"/>
</dbReference>
<organism evidence="3 4">
    <name type="scientific">Brevibacterium spongiae</name>
    <dbReference type="NCBI Taxonomy" id="2909672"/>
    <lineage>
        <taxon>Bacteria</taxon>
        <taxon>Bacillati</taxon>
        <taxon>Actinomycetota</taxon>
        <taxon>Actinomycetes</taxon>
        <taxon>Micrococcales</taxon>
        <taxon>Brevibacteriaceae</taxon>
        <taxon>Brevibacterium</taxon>
    </lineage>
</organism>
<evidence type="ECO:0000313" key="3">
    <source>
        <dbReference type="EMBL" id="UVI35488.1"/>
    </source>
</evidence>
<feature type="region of interest" description="Disordered" evidence="1">
    <location>
        <begin position="1"/>
        <end position="38"/>
    </location>
</feature>
<evidence type="ECO:0000259" key="2">
    <source>
        <dbReference type="Pfam" id="PF13224"/>
    </source>
</evidence>
<dbReference type="RefSeq" id="WP_265418114.1">
    <property type="nucleotide sequence ID" value="NZ_CP093443.1"/>
</dbReference>
<keyword evidence="4" id="KW-1185">Reference proteome</keyword>
<sequence>MAGTPTTGGSAGSARAASSGSASATPAAATSASAPSAGAGLVPAPEIHTVRNADRAQLAQLPWHLPLAEWPENLLGGLPRGISRHVVRYVEIGDEVLAIKETEDRQAMREFDILGALGNLDVPLVEPRAVVSGRTTESGERLNGALVTAYLEFSLPYRALFSRDLAEDTGGRLVDALAVLLARLHLVGFFWGDVSLSNTLFRRDADAYAAYVVDAETGELHDQLSDGQRNMDLRIARMNIAGDFLDLQAAGLVAPETDPLAAGERLCESYNGLWAELTRVEEFSVNERWRIDERIRRLNDLGFDLGELAVTTDLDGISLLVEPKVVEPNHHSRRLLRLTGIGANENQARAMLNDLDSFRSAPEIAEVDELDEHQAARRWLDEVYKPLIQAIPQNLTRKLEPGQIFYEFAEHRRTMARARQRDVPTMEAIAYFIVDYLANLPDEIRYVDSKKF</sequence>
<dbReference type="Pfam" id="PF06293">
    <property type="entry name" value="Kdo"/>
    <property type="match status" value="1"/>
</dbReference>
<name>A0ABY5SLV7_9MICO</name>
<proteinExistence type="predicted"/>
<dbReference type="EMBL" id="CP093443">
    <property type="protein sequence ID" value="UVI35488.1"/>
    <property type="molecule type" value="Genomic_DNA"/>
</dbReference>
<protein>
    <submittedName>
        <fullName evidence="3">DUF4032 domain-containing protein</fullName>
    </submittedName>
</protein>
<gene>
    <name evidence="3" type="ORF">L1F31_15395</name>
</gene>
<evidence type="ECO:0000256" key="1">
    <source>
        <dbReference type="SAM" id="MobiDB-lite"/>
    </source>
</evidence>
<reference evidence="3" key="1">
    <citation type="submission" date="2022-03" db="EMBL/GenBank/DDBJ databases">
        <title>Brevibacterium spongiae sp. nov., isolated from marine sponge.</title>
        <authorList>
            <person name="Li Z."/>
            <person name="Zhang M."/>
        </authorList>
    </citation>
    <scope>NUCLEOTIDE SEQUENCE</scope>
    <source>
        <strain evidence="3">WHS-Z9</strain>
    </source>
</reference>